<dbReference type="Gene3D" id="3.30.160.60">
    <property type="entry name" value="Classic Zinc Finger"/>
    <property type="match status" value="1"/>
</dbReference>
<evidence type="ECO:0000313" key="8">
    <source>
        <dbReference type="EMBL" id="GGF19815.1"/>
    </source>
</evidence>
<comment type="subcellular location">
    <subcellularLocation>
        <location evidence="7">Cell membrane</location>
        <topology evidence="7">Single-pass membrane protein</topology>
    </subcellularLocation>
</comment>
<keyword evidence="4 7" id="KW-0472">Membrane</keyword>
<evidence type="ECO:0000256" key="6">
    <source>
        <dbReference type="ARBA" id="ARBA00023316"/>
    </source>
</evidence>
<sequence length="370" mass="42756">MPTFRFHRFLSEMAQPPRIDYKAKALRRRRIYAYVTGIIGLFLVTFSYYFYQVFYTPNVETKGQPTFVLVRRGETAKAVLDSIDATNVIVDRLSLRFVARLMKYDKLVKPGRYELKDGYTNRELINDLRKGIQSPLKLTFQNIRLRSDLAKKLSTTIDARPNEFDSLLSSPSYTSNLGFDTTSILTMFIPNTYELYWNTSAENLMQRMKKEYEKFWTPERDAKREKLGLTRAQVSTLASIVEAEQQQHADERPRVAGVYLNRLKRGMKLQADPTVVYANNDFTIKRVLNVHLAKDSPYNTYMYNGLPPGPINLPSIASIDAVLDPEQHNYLYFCAKEDFSGYHAFATNEAAHLVNARRYQAALNRTGIMR</sequence>
<dbReference type="CDD" id="cd08010">
    <property type="entry name" value="MltG_like"/>
    <property type="match status" value="1"/>
</dbReference>
<dbReference type="Gene3D" id="3.30.1490.480">
    <property type="entry name" value="Endolytic murein transglycosylase"/>
    <property type="match status" value="1"/>
</dbReference>
<dbReference type="EMBL" id="BMHT01000006">
    <property type="protein sequence ID" value="GGF19815.1"/>
    <property type="molecule type" value="Genomic_DNA"/>
</dbReference>
<dbReference type="HAMAP" id="MF_02065">
    <property type="entry name" value="MltG"/>
    <property type="match status" value="1"/>
</dbReference>
<organism evidence="8 9">
    <name type="scientific">Hymenobacter cavernae</name>
    <dbReference type="NCBI Taxonomy" id="2044852"/>
    <lineage>
        <taxon>Bacteria</taxon>
        <taxon>Pseudomonadati</taxon>
        <taxon>Bacteroidota</taxon>
        <taxon>Cytophagia</taxon>
        <taxon>Cytophagales</taxon>
        <taxon>Hymenobacteraceae</taxon>
        <taxon>Hymenobacter</taxon>
    </lineage>
</organism>
<dbReference type="InterPro" id="IPR003770">
    <property type="entry name" value="MLTG-like"/>
</dbReference>
<reference evidence="9" key="1">
    <citation type="journal article" date="2019" name="Int. J. Syst. Evol. Microbiol.">
        <title>The Global Catalogue of Microorganisms (GCM) 10K type strain sequencing project: providing services to taxonomists for standard genome sequencing and annotation.</title>
        <authorList>
            <consortium name="The Broad Institute Genomics Platform"/>
            <consortium name="The Broad Institute Genome Sequencing Center for Infectious Disease"/>
            <person name="Wu L."/>
            <person name="Ma J."/>
        </authorList>
    </citation>
    <scope>NUCLEOTIDE SEQUENCE [LARGE SCALE GENOMIC DNA]</scope>
    <source>
        <strain evidence="9">CGMCC 1.15197</strain>
    </source>
</reference>
<comment type="catalytic activity">
    <reaction evidence="7">
        <text>a peptidoglycan chain = a peptidoglycan chain with N-acetyl-1,6-anhydromuramyl-[peptide] at the reducing end + a peptidoglycan chain with N-acetylglucosamine at the non-reducing end.</text>
        <dbReference type="EC" id="4.2.2.29"/>
    </reaction>
</comment>
<evidence type="ECO:0000313" key="9">
    <source>
        <dbReference type="Proteomes" id="UP000632273"/>
    </source>
</evidence>
<evidence type="ECO:0000256" key="1">
    <source>
        <dbReference type="ARBA" id="ARBA00022475"/>
    </source>
</evidence>
<feature type="site" description="Important for catalytic activity" evidence="7">
    <location>
        <position position="244"/>
    </location>
</feature>
<comment type="similarity">
    <text evidence="7">Belongs to the transglycosylase MltG family.</text>
</comment>
<comment type="caution">
    <text evidence="8">The sequence shown here is derived from an EMBL/GenBank/DDBJ whole genome shotgun (WGS) entry which is preliminary data.</text>
</comment>
<evidence type="ECO:0000256" key="5">
    <source>
        <dbReference type="ARBA" id="ARBA00023239"/>
    </source>
</evidence>
<dbReference type="Proteomes" id="UP000632273">
    <property type="component" value="Unassembled WGS sequence"/>
</dbReference>
<evidence type="ECO:0000256" key="3">
    <source>
        <dbReference type="ARBA" id="ARBA00022989"/>
    </source>
</evidence>
<dbReference type="Pfam" id="PF02618">
    <property type="entry name" value="YceG"/>
    <property type="match status" value="1"/>
</dbReference>
<keyword evidence="3 7" id="KW-1133">Transmembrane helix</keyword>
<keyword evidence="1 7" id="KW-1003">Cell membrane</keyword>
<keyword evidence="2 7" id="KW-0812">Transmembrane</keyword>
<dbReference type="PANTHER" id="PTHR30518">
    <property type="entry name" value="ENDOLYTIC MUREIN TRANSGLYCOSYLASE"/>
    <property type="match status" value="1"/>
</dbReference>
<gene>
    <name evidence="7" type="primary">mltG</name>
    <name evidence="8" type="ORF">GCM10011383_34260</name>
</gene>
<accession>A0ABQ1ULH2</accession>
<keyword evidence="9" id="KW-1185">Reference proteome</keyword>
<comment type="function">
    <text evidence="7">Functions as a peptidoglycan terminase that cleaves nascent peptidoglycan strands endolytically to terminate their elongation.</text>
</comment>
<evidence type="ECO:0000256" key="7">
    <source>
        <dbReference type="HAMAP-Rule" id="MF_02065"/>
    </source>
</evidence>
<keyword evidence="5 7" id="KW-0456">Lyase</keyword>
<proteinExistence type="inferred from homology"/>
<dbReference type="GO" id="GO:0016829">
    <property type="term" value="F:lyase activity"/>
    <property type="evidence" value="ECO:0007669"/>
    <property type="project" value="UniProtKB-KW"/>
</dbReference>
<evidence type="ECO:0000256" key="4">
    <source>
        <dbReference type="ARBA" id="ARBA00023136"/>
    </source>
</evidence>
<name>A0ABQ1ULH2_9BACT</name>
<dbReference type="NCBIfam" id="TIGR00247">
    <property type="entry name" value="endolytic transglycosylase MltG"/>
    <property type="match status" value="1"/>
</dbReference>
<keyword evidence="6 7" id="KW-0961">Cell wall biogenesis/degradation</keyword>
<evidence type="ECO:0000256" key="2">
    <source>
        <dbReference type="ARBA" id="ARBA00022692"/>
    </source>
</evidence>
<dbReference type="EC" id="4.2.2.29" evidence="7"/>
<feature type="transmembrane region" description="Helical" evidence="7">
    <location>
        <begin position="31"/>
        <end position="51"/>
    </location>
</feature>
<protein>
    <recommendedName>
        <fullName evidence="7">Endolytic murein transglycosylase</fullName>
        <ecNumber evidence="7">4.2.2.29</ecNumber>
    </recommendedName>
    <alternativeName>
        <fullName evidence="7">Peptidoglycan lytic transglycosylase</fullName>
    </alternativeName>
    <alternativeName>
        <fullName evidence="7">Peptidoglycan polymerization terminase</fullName>
    </alternativeName>
</protein>
<dbReference type="PANTHER" id="PTHR30518:SF2">
    <property type="entry name" value="ENDOLYTIC MUREIN TRANSGLYCOSYLASE"/>
    <property type="match status" value="1"/>
</dbReference>